<feature type="chain" id="PRO_5044882190" evidence="1">
    <location>
        <begin position="24"/>
        <end position="113"/>
    </location>
</feature>
<dbReference type="Proteomes" id="UP001604277">
    <property type="component" value="Unassembled WGS sequence"/>
</dbReference>
<evidence type="ECO:0000313" key="3">
    <source>
        <dbReference type="Proteomes" id="UP001604277"/>
    </source>
</evidence>
<keyword evidence="3" id="KW-1185">Reference proteome</keyword>
<protein>
    <submittedName>
        <fullName evidence="2">Uncharacterized protein</fullName>
    </submittedName>
</protein>
<keyword evidence="1" id="KW-0732">Signal</keyword>
<proteinExistence type="predicted"/>
<feature type="signal peptide" evidence="1">
    <location>
        <begin position="1"/>
        <end position="23"/>
    </location>
</feature>
<evidence type="ECO:0000313" key="2">
    <source>
        <dbReference type="EMBL" id="KAL2522777.1"/>
    </source>
</evidence>
<dbReference type="AlphaFoldDB" id="A0ABD1UCK9"/>
<organism evidence="2 3">
    <name type="scientific">Forsythia ovata</name>
    <dbReference type="NCBI Taxonomy" id="205694"/>
    <lineage>
        <taxon>Eukaryota</taxon>
        <taxon>Viridiplantae</taxon>
        <taxon>Streptophyta</taxon>
        <taxon>Embryophyta</taxon>
        <taxon>Tracheophyta</taxon>
        <taxon>Spermatophyta</taxon>
        <taxon>Magnoliopsida</taxon>
        <taxon>eudicotyledons</taxon>
        <taxon>Gunneridae</taxon>
        <taxon>Pentapetalae</taxon>
        <taxon>asterids</taxon>
        <taxon>lamiids</taxon>
        <taxon>Lamiales</taxon>
        <taxon>Oleaceae</taxon>
        <taxon>Forsythieae</taxon>
        <taxon>Forsythia</taxon>
    </lineage>
</organism>
<evidence type="ECO:0000256" key="1">
    <source>
        <dbReference type="SAM" id="SignalP"/>
    </source>
</evidence>
<reference evidence="3" key="1">
    <citation type="submission" date="2024-07" db="EMBL/GenBank/DDBJ databases">
        <title>Two chromosome-level genome assemblies of Korean endemic species Abeliophyllum distichum and Forsythia ovata (Oleaceae).</title>
        <authorList>
            <person name="Jang H."/>
        </authorList>
    </citation>
    <scope>NUCLEOTIDE SEQUENCE [LARGE SCALE GENOMIC DNA]</scope>
</reference>
<dbReference type="EMBL" id="JBFOLJ010000007">
    <property type="protein sequence ID" value="KAL2522777.1"/>
    <property type="molecule type" value="Genomic_DNA"/>
</dbReference>
<accession>A0ABD1UCK9</accession>
<name>A0ABD1UCK9_9LAMI</name>
<sequence length="113" mass="13180">MTKKMLLLTAMFILLMIYSSGLSSGDNWLVRGMKKMREEWPLPEKKVEFLHGKYRHGSFGQHRKELREKYNPKFDAKMDDLRPTSPGHSPDALECWNPDSKLMGLNLINTKIE</sequence>
<comment type="caution">
    <text evidence="2">The sequence shown here is derived from an EMBL/GenBank/DDBJ whole genome shotgun (WGS) entry which is preliminary data.</text>
</comment>
<gene>
    <name evidence="2" type="ORF">Fot_26700</name>
</gene>